<evidence type="ECO:0000313" key="1">
    <source>
        <dbReference type="EMBL" id="OGY43026.1"/>
    </source>
</evidence>
<name>A0A1G1XTU4_9BACT</name>
<evidence type="ECO:0008006" key="3">
    <source>
        <dbReference type="Google" id="ProtNLM"/>
    </source>
</evidence>
<sequence length="96" mass="10725">MTTVIDDLSDLELKAAMHYLKHERDKKQMMASTVATHLGLALFDYFDLESGAKTPTIEQLKGMSQLLSINWDKMISSIKKVEGRSVAEIKAGIQNV</sequence>
<protein>
    <recommendedName>
        <fullName evidence="3">HTH cro/C1-type domain-containing protein</fullName>
    </recommendedName>
</protein>
<accession>A0A1G1XTU4</accession>
<dbReference type="EMBL" id="MHIB01000046">
    <property type="protein sequence ID" value="OGY43026.1"/>
    <property type="molecule type" value="Genomic_DNA"/>
</dbReference>
<proteinExistence type="predicted"/>
<organism evidence="1 2">
    <name type="scientific">Candidatus Buchananbacteria bacterium RIFCSPHIGHO2_01_FULL_39_14</name>
    <dbReference type="NCBI Taxonomy" id="1797532"/>
    <lineage>
        <taxon>Bacteria</taxon>
        <taxon>Candidatus Buchananiibacteriota</taxon>
    </lineage>
</organism>
<gene>
    <name evidence="1" type="ORF">A2729_05690</name>
</gene>
<evidence type="ECO:0000313" key="2">
    <source>
        <dbReference type="Proteomes" id="UP000178930"/>
    </source>
</evidence>
<dbReference type="Proteomes" id="UP000178930">
    <property type="component" value="Unassembled WGS sequence"/>
</dbReference>
<dbReference type="AlphaFoldDB" id="A0A1G1XTU4"/>
<comment type="caution">
    <text evidence="1">The sequence shown here is derived from an EMBL/GenBank/DDBJ whole genome shotgun (WGS) entry which is preliminary data.</text>
</comment>
<reference evidence="1 2" key="1">
    <citation type="journal article" date="2016" name="Nat. Commun.">
        <title>Thousands of microbial genomes shed light on interconnected biogeochemical processes in an aquifer system.</title>
        <authorList>
            <person name="Anantharaman K."/>
            <person name="Brown C.T."/>
            <person name="Hug L.A."/>
            <person name="Sharon I."/>
            <person name="Castelle C.J."/>
            <person name="Probst A.J."/>
            <person name="Thomas B.C."/>
            <person name="Singh A."/>
            <person name="Wilkins M.J."/>
            <person name="Karaoz U."/>
            <person name="Brodie E.L."/>
            <person name="Williams K.H."/>
            <person name="Hubbard S.S."/>
            <person name="Banfield J.F."/>
        </authorList>
    </citation>
    <scope>NUCLEOTIDE SEQUENCE [LARGE SCALE GENOMIC DNA]</scope>
</reference>